<feature type="transmembrane region" description="Helical" evidence="8">
    <location>
        <begin position="408"/>
        <end position="432"/>
    </location>
</feature>
<keyword evidence="5 8" id="KW-1133">Transmembrane helix</keyword>
<keyword evidence="3" id="KW-0808">Transferase</keyword>
<feature type="transmembrane region" description="Helical" evidence="8">
    <location>
        <begin position="204"/>
        <end position="223"/>
    </location>
</feature>
<feature type="transmembrane region" description="Helical" evidence="8">
    <location>
        <begin position="55"/>
        <end position="73"/>
    </location>
</feature>
<evidence type="ECO:0000256" key="4">
    <source>
        <dbReference type="ARBA" id="ARBA00022692"/>
    </source>
</evidence>
<proteinExistence type="inferred from homology"/>
<dbReference type="Proteomes" id="UP001500655">
    <property type="component" value="Unassembled WGS sequence"/>
</dbReference>
<feature type="transmembrane region" description="Helical" evidence="8">
    <location>
        <begin position="469"/>
        <end position="487"/>
    </location>
</feature>
<dbReference type="InterPro" id="IPR049829">
    <property type="entry name" value="MptA/B-like"/>
</dbReference>
<evidence type="ECO:0000256" key="3">
    <source>
        <dbReference type="ARBA" id="ARBA00022679"/>
    </source>
</evidence>
<feature type="transmembrane region" description="Helical" evidence="8">
    <location>
        <begin position="171"/>
        <end position="192"/>
    </location>
</feature>
<dbReference type="EMBL" id="BAAALS010000005">
    <property type="protein sequence ID" value="GAA1744176.1"/>
    <property type="molecule type" value="Genomic_DNA"/>
</dbReference>
<evidence type="ECO:0008006" key="11">
    <source>
        <dbReference type="Google" id="ProtNLM"/>
    </source>
</evidence>
<evidence type="ECO:0000313" key="9">
    <source>
        <dbReference type="EMBL" id="GAA1744176.1"/>
    </source>
</evidence>
<comment type="similarity">
    <text evidence="7">Belongs to the MptA/B family.</text>
</comment>
<comment type="caution">
    <text evidence="9">The sequence shown here is derived from an EMBL/GenBank/DDBJ whole genome shotgun (WGS) entry which is preliminary data.</text>
</comment>
<evidence type="ECO:0000313" key="10">
    <source>
        <dbReference type="Proteomes" id="UP001500655"/>
    </source>
</evidence>
<comment type="subcellular location">
    <subcellularLocation>
        <location evidence="1">Membrane</location>
        <topology evidence="1">Multi-pass membrane protein</topology>
    </subcellularLocation>
</comment>
<gene>
    <name evidence="9" type="ORF">GCM10009681_13710</name>
</gene>
<feature type="transmembrane region" description="Helical" evidence="8">
    <location>
        <begin position="366"/>
        <end position="388"/>
    </location>
</feature>
<keyword evidence="2" id="KW-0328">Glycosyltransferase</keyword>
<evidence type="ECO:0000256" key="2">
    <source>
        <dbReference type="ARBA" id="ARBA00022676"/>
    </source>
</evidence>
<feature type="transmembrane region" description="Helical" evidence="8">
    <location>
        <begin position="85"/>
        <end position="105"/>
    </location>
</feature>
<name>A0ABN2JZ65_9ACTN</name>
<accession>A0ABN2JZ65</accession>
<dbReference type="RefSeq" id="WP_344078061.1">
    <property type="nucleotide sequence ID" value="NZ_BAAALS010000005.1"/>
</dbReference>
<keyword evidence="10" id="KW-1185">Reference proteome</keyword>
<keyword evidence="6 8" id="KW-0472">Membrane</keyword>
<keyword evidence="4 8" id="KW-0812">Transmembrane</keyword>
<evidence type="ECO:0000256" key="7">
    <source>
        <dbReference type="ARBA" id="ARBA00043987"/>
    </source>
</evidence>
<evidence type="ECO:0000256" key="8">
    <source>
        <dbReference type="SAM" id="Phobius"/>
    </source>
</evidence>
<evidence type="ECO:0000256" key="1">
    <source>
        <dbReference type="ARBA" id="ARBA00004141"/>
    </source>
</evidence>
<feature type="transmembrane region" description="Helical" evidence="8">
    <location>
        <begin position="444"/>
        <end position="463"/>
    </location>
</feature>
<organism evidence="9 10">
    <name type="scientific">Luedemannella helvata</name>
    <dbReference type="NCBI Taxonomy" id="349315"/>
    <lineage>
        <taxon>Bacteria</taxon>
        <taxon>Bacillati</taxon>
        <taxon>Actinomycetota</taxon>
        <taxon>Actinomycetes</taxon>
        <taxon>Micromonosporales</taxon>
        <taxon>Micromonosporaceae</taxon>
        <taxon>Luedemannella</taxon>
    </lineage>
</organism>
<dbReference type="NCBIfam" id="NF038066">
    <property type="entry name" value="MptB"/>
    <property type="match status" value="1"/>
</dbReference>
<feature type="transmembrane region" description="Helical" evidence="8">
    <location>
        <begin position="310"/>
        <end position="332"/>
    </location>
</feature>
<evidence type="ECO:0000256" key="5">
    <source>
        <dbReference type="ARBA" id="ARBA00022989"/>
    </source>
</evidence>
<dbReference type="Pfam" id="PF26314">
    <property type="entry name" value="MptA_B_family"/>
    <property type="match status" value="1"/>
</dbReference>
<protein>
    <recommendedName>
        <fullName evidence="11">Alpha-1,6-mannosyltransferase</fullName>
    </recommendedName>
</protein>
<reference evidence="10" key="1">
    <citation type="journal article" date="2019" name="Int. J. Syst. Evol. Microbiol.">
        <title>The Global Catalogue of Microorganisms (GCM) 10K type strain sequencing project: providing services to taxonomists for standard genome sequencing and annotation.</title>
        <authorList>
            <consortium name="The Broad Institute Genomics Platform"/>
            <consortium name="The Broad Institute Genome Sequencing Center for Infectious Disease"/>
            <person name="Wu L."/>
            <person name="Ma J."/>
        </authorList>
    </citation>
    <scope>NUCLEOTIDE SEQUENCE [LARGE SCALE GENOMIC DNA]</scope>
    <source>
        <strain evidence="10">JCM 13249</strain>
    </source>
</reference>
<sequence length="496" mass="49136">MPAPGRMTGERRPGLPGYARYAGLAGSALLALAATRIGARPGAADLDGLPAAADLPWLLAAVAGLAVLALAWWRVDRLPALPPTRWLLVTAALWAVPLLATTPLASRDVYAYACQGASAAAGLDPTTTGPAVLPCPWLDSVPPIWRDAPSPYGPLAGLVSHAATALAGDRLAVAVGVLRVAALLGVVLGVVFGGRLARACGVPVGRAAWLGLATPLVLLHVVSGAHHDALLTGLIVAALGVAVASPRAPARRPGGALLPGVLAGVLLGAAAAVKVTAVLALPFAVLALLAASRPASVGRLAGAAGTVTAGAAGAFAALSVAAGSGFGFLSALGRTGDLTQWTSPPSAVGMTIGYALRALGLPGGGVALAVVRLLALVALAAFVATVWWRAWRAPAGSARCAAVRGAGLAFAALALLGPVFYPWYALPALALLAVSTVDARGRTWLAGAATALAFLVLPNGAGLAARTKLPGAVLVTVALGVAAWRLVRNRGLARGA</sequence>
<feature type="transmembrane region" description="Helical" evidence="8">
    <location>
        <begin position="257"/>
        <end position="290"/>
    </location>
</feature>
<evidence type="ECO:0000256" key="6">
    <source>
        <dbReference type="ARBA" id="ARBA00023136"/>
    </source>
</evidence>